<accession>A0ABU2H132</accession>
<organism evidence="6 7">
    <name type="scientific">Lipingzhangella rawalii</name>
    <dbReference type="NCBI Taxonomy" id="2055835"/>
    <lineage>
        <taxon>Bacteria</taxon>
        <taxon>Bacillati</taxon>
        <taxon>Actinomycetota</taxon>
        <taxon>Actinomycetes</taxon>
        <taxon>Streptosporangiales</taxon>
        <taxon>Nocardiopsidaceae</taxon>
        <taxon>Lipingzhangella</taxon>
    </lineage>
</organism>
<dbReference type="EC" id="1.5.1.-" evidence="6"/>
<protein>
    <submittedName>
        <fullName evidence="6">Flavin reductase family protein</fullName>
        <ecNumber evidence="6">1.5.1.-</ecNumber>
    </submittedName>
</protein>
<sequence>MRTDFVPAELPGRRIYQLLTSLVVPRPIAWISTVSPRGVPNLAPHSFFTVACAQPPIVQFTSVGRKDSLRNAEETGEFVVNFAPTDLQEEINATATDFPADMDEFTAAGLTPESSTVVTPPRVAASPSALECRLHSTVPLGDSTVVLGEVVHIAVAEETLVDGLPEITRLRPVSRLGKNEWGTIGEVTSLDRIRYSDWPAWHTPQHPTTSV</sequence>
<evidence type="ECO:0000259" key="5">
    <source>
        <dbReference type="SMART" id="SM00903"/>
    </source>
</evidence>
<dbReference type="Pfam" id="PF01613">
    <property type="entry name" value="Flavin_Reduct"/>
    <property type="match status" value="1"/>
</dbReference>
<keyword evidence="2" id="KW-0285">Flavoprotein</keyword>
<dbReference type="Gene3D" id="2.30.110.10">
    <property type="entry name" value="Electron Transport, Fmn-binding Protein, Chain A"/>
    <property type="match status" value="1"/>
</dbReference>
<evidence type="ECO:0000256" key="4">
    <source>
        <dbReference type="ARBA" id="ARBA00038054"/>
    </source>
</evidence>
<comment type="similarity">
    <text evidence="4">Belongs to the flavoredoxin family.</text>
</comment>
<dbReference type="GO" id="GO:0016491">
    <property type="term" value="F:oxidoreductase activity"/>
    <property type="evidence" value="ECO:0007669"/>
    <property type="project" value="UniProtKB-KW"/>
</dbReference>
<proteinExistence type="inferred from homology"/>
<dbReference type="EMBL" id="JAVLVT010000001">
    <property type="protein sequence ID" value="MDS1269011.1"/>
    <property type="molecule type" value="Genomic_DNA"/>
</dbReference>
<comment type="caution">
    <text evidence="6">The sequence shown here is derived from an EMBL/GenBank/DDBJ whole genome shotgun (WGS) entry which is preliminary data.</text>
</comment>
<evidence type="ECO:0000256" key="2">
    <source>
        <dbReference type="ARBA" id="ARBA00022630"/>
    </source>
</evidence>
<gene>
    <name evidence="6" type="ORF">RIF23_01740</name>
</gene>
<dbReference type="SUPFAM" id="SSF50475">
    <property type="entry name" value="FMN-binding split barrel"/>
    <property type="match status" value="1"/>
</dbReference>
<keyword evidence="7" id="KW-1185">Reference proteome</keyword>
<evidence type="ECO:0000256" key="1">
    <source>
        <dbReference type="ARBA" id="ARBA00001917"/>
    </source>
</evidence>
<evidence type="ECO:0000313" key="6">
    <source>
        <dbReference type="EMBL" id="MDS1269011.1"/>
    </source>
</evidence>
<keyword evidence="3" id="KW-0288">FMN</keyword>
<name>A0ABU2H132_9ACTN</name>
<dbReference type="PANTHER" id="PTHR33798">
    <property type="entry name" value="FLAVOPROTEIN OXYGENASE"/>
    <property type="match status" value="1"/>
</dbReference>
<dbReference type="InterPro" id="IPR002563">
    <property type="entry name" value="Flavin_Rdtase-like_dom"/>
</dbReference>
<feature type="domain" description="Flavin reductase like" evidence="5">
    <location>
        <begin position="21"/>
        <end position="162"/>
    </location>
</feature>
<dbReference type="InterPro" id="IPR012349">
    <property type="entry name" value="Split_barrel_FMN-bd"/>
</dbReference>
<evidence type="ECO:0000256" key="3">
    <source>
        <dbReference type="ARBA" id="ARBA00022643"/>
    </source>
</evidence>
<dbReference type="PANTHER" id="PTHR33798:SF5">
    <property type="entry name" value="FLAVIN REDUCTASE LIKE DOMAIN-CONTAINING PROTEIN"/>
    <property type="match status" value="1"/>
</dbReference>
<keyword evidence="6" id="KW-0560">Oxidoreductase</keyword>
<reference evidence="7" key="1">
    <citation type="submission" date="2023-07" db="EMBL/GenBank/DDBJ databases">
        <title>Novel species in the genus Lipingzhangella isolated from Sambhar Salt Lake.</title>
        <authorList>
            <person name="Jiya N."/>
            <person name="Kajale S."/>
            <person name="Sharma A."/>
        </authorList>
    </citation>
    <scope>NUCLEOTIDE SEQUENCE [LARGE SCALE GENOMIC DNA]</scope>
    <source>
        <strain evidence="7">LS1_29</strain>
    </source>
</reference>
<dbReference type="RefSeq" id="WP_310911208.1">
    <property type="nucleotide sequence ID" value="NZ_JAVLVT010000001.1"/>
</dbReference>
<dbReference type="SMART" id="SM00903">
    <property type="entry name" value="Flavin_Reduct"/>
    <property type="match status" value="1"/>
</dbReference>
<evidence type="ECO:0000313" key="7">
    <source>
        <dbReference type="Proteomes" id="UP001250214"/>
    </source>
</evidence>
<comment type="cofactor">
    <cofactor evidence="1">
        <name>FMN</name>
        <dbReference type="ChEBI" id="CHEBI:58210"/>
    </cofactor>
</comment>
<dbReference type="Proteomes" id="UP001250214">
    <property type="component" value="Unassembled WGS sequence"/>
</dbReference>